<proteinExistence type="predicted"/>
<evidence type="ECO:0000313" key="2">
    <source>
        <dbReference type="EMBL" id="QHS94141.1"/>
    </source>
</evidence>
<reference evidence="2" key="1">
    <citation type="journal article" date="2020" name="Nature">
        <title>Giant virus diversity and host interactions through global metagenomics.</title>
        <authorList>
            <person name="Schulz F."/>
            <person name="Roux S."/>
            <person name="Paez-Espino D."/>
            <person name="Jungbluth S."/>
            <person name="Walsh D.A."/>
            <person name="Denef V.J."/>
            <person name="McMahon K.D."/>
            <person name="Konstantinidis K.T."/>
            <person name="Eloe-Fadrosh E.A."/>
            <person name="Kyrpides N.C."/>
            <person name="Woyke T."/>
        </authorList>
    </citation>
    <scope>NUCLEOTIDE SEQUENCE</scope>
    <source>
        <strain evidence="2">GVMAG-M-3300018416-26</strain>
    </source>
</reference>
<keyword evidence="1" id="KW-0175">Coiled coil</keyword>
<evidence type="ECO:0000256" key="1">
    <source>
        <dbReference type="SAM" id="Coils"/>
    </source>
</evidence>
<name>A0A6C0BQS6_9ZZZZ</name>
<sequence length="173" mass="19847">MSSNAYLGYNVENSDKLMVKVSNLSDKIEKKKHQFSNMKQKIQNLSQLNQTLTTGYELSLKMVVDVSKLLQNYTKMFDDLEVTLKNLDDVMGVQDVDIRYISDLTKQSIQKITSDFNDQYPKIVYELEKQGNRESAMMAKKLKTIANDLPIRADEIQRIMPSTLSRGGGKIKR</sequence>
<dbReference type="EMBL" id="MN739216">
    <property type="protein sequence ID" value="QHS94141.1"/>
    <property type="molecule type" value="Genomic_DNA"/>
</dbReference>
<protein>
    <submittedName>
        <fullName evidence="2">Uncharacterized protein</fullName>
    </submittedName>
</protein>
<accession>A0A6C0BQS6</accession>
<organism evidence="2">
    <name type="scientific">viral metagenome</name>
    <dbReference type="NCBI Taxonomy" id="1070528"/>
    <lineage>
        <taxon>unclassified sequences</taxon>
        <taxon>metagenomes</taxon>
        <taxon>organismal metagenomes</taxon>
    </lineage>
</organism>
<feature type="coiled-coil region" evidence="1">
    <location>
        <begin position="21"/>
        <end position="90"/>
    </location>
</feature>
<dbReference type="AlphaFoldDB" id="A0A6C0BQS6"/>